<dbReference type="Pfam" id="PF13855">
    <property type="entry name" value="LRR_8"/>
    <property type="match status" value="1"/>
</dbReference>
<dbReference type="InterPro" id="IPR046956">
    <property type="entry name" value="RLP23-like"/>
</dbReference>
<keyword evidence="12" id="KW-1185">Reference proteome</keyword>
<name>A0A9Q1N3G6_9SOLA</name>
<dbReference type="Gene3D" id="3.80.10.10">
    <property type="entry name" value="Ribonuclease Inhibitor"/>
    <property type="match status" value="1"/>
</dbReference>
<keyword evidence="7" id="KW-0677">Repeat</keyword>
<protein>
    <submittedName>
        <fullName evidence="11">Uncharacterized protein</fullName>
    </submittedName>
</protein>
<evidence type="ECO:0000256" key="4">
    <source>
        <dbReference type="ARBA" id="ARBA00022614"/>
    </source>
</evidence>
<evidence type="ECO:0000256" key="9">
    <source>
        <dbReference type="ARBA" id="ARBA00023136"/>
    </source>
</evidence>
<keyword evidence="6" id="KW-0732">Signal</keyword>
<evidence type="ECO:0000256" key="8">
    <source>
        <dbReference type="ARBA" id="ARBA00022989"/>
    </source>
</evidence>
<evidence type="ECO:0000256" key="5">
    <source>
        <dbReference type="ARBA" id="ARBA00022692"/>
    </source>
</evidence>
<dbReference type="FunFam" id="3.80.10.10:FF:000299">
    <property type="entry name" value="Piriformospora indica-insensitive protein 2"/>
    <property type="match status" value="1"/>
</dbReference>
<evidence type="ECO:0000256" key="6">
    <source>
        <dbReference type="ARBA" id="ARBA00022729"/>
    </source>
</evidence>
<dbReference type="InterPro" id="IPR023407">
    <property type="entry name" value="Ribosomal_eS27_Zn-bd_dom_sf"/>
</dbReference>
<sequence>MVKGKTVLDDDKLKYSFYIGNVRESAMVTTKGNMYQYDTILVLVTSMDVSSNNLSGDIPISLTRLAGLKSFNFSKNNLTGRIPNDIGDMKVLESVDLSENQHSGRIPQSLSSLSTLAYLNLSDNNLSAEHEKRKHKLKRLVQSPDSFFMDIIVGRLKSIQRKAAFHSLVKCQGCFNITTVFSHSKTGGLRELTDGVVPADWWVFQTHRLCFELRF</sequence>
<evidence type="ECO:0000256" key="1">
    <source>
        <dbReference type="ARBA" id="ARBA00004236"/>
    </source>
</evidence>
<comment type="caution">
    <text evidence="11">The sequence shown here is derived from an EMBL/GenBank/DDBJ whole genome shotgun (WGS) entry which is preliminary data.</text>
</comment>
<accession>A0A9Q1N3G6</accession>
<evidence type="ECO:0000256" key="10">
    <source>
        <dbReference type="ARBA" id="ARBA00023180"/>
    </source>
</evidence>
<keyword evidence="8" id="KW-1133">Transmembrane helix</keyword>
<dbReference type="PANTHER" id="PTHR48063">
    <property type="entry name" value="LRR RECEPTOR-LIKE KINASE"/>
    <property type="match status" value="1"/>
</dbReference>
<evidence type="ECO:0000256" key="7">
    <source>
        <dbReference type="ARBA" id="ARBA00022737"/>
    </source>
</evidence>
<dbReference type="PANTHER" id="PTHR48063:SF98">
    <property type="entry name" value="LRR RECEPTOR-LIKE SERINE_THREONINE-PROTEIN KINASE FLS2"/>
    <property type="match status" value="1"/>
</dbReference>
<dbReference type="OrthoDB" id="1297861at2759"/>
<keyword evidence="3" id="KW-1003">Cell membrane</keyword>
<dbReference type="Proteomes" id="UP001152561">
    <property type="component" value="Unassembled WGS sequence"/>
</dbReference>
<dbReference type="InterPro" id="IPR001611">
    <property type="entry name" value="Leu-rich_rpt"/>
</dbReference>
<keyword evidence="5" id="KW-0812">Transmembrane</keyword>
<gene>
    <name evidence="11" type="ORF">K7X08_026076</name>
</gene>
<organism evidence="11 12">
    <name type="scientific">Anisodus acutangulus</name>
    <dbReference type="NCBI Taxonomy" id="402998"/>
    <lineage>
        <taxon>Eukaryota</taxon>
        <taxon>Viridiplantae</taxon>
        <taxon>Streptophyta</taxon>
        <taxon>Embryophyta</taxon>
        <taxon>Tracheophyta</taxon>
        <taxon>Spermatophyta</taxon>
        <taxon>Magnoliopsida</taxon>
        <taxon>eudicotyledons</taxon>
        <taxon>Gunneridae</taxon>
        <taxon>Pentapetalae</taxon>
        <taxon>asterids</taxon>
        <taxon>lamiids</taxon>
        <taxon>Solanales</taxon>
        <taxon>Solanaceae</taxon>
        <taxon>Solanoideae</taxon>
        <taxon>Hyoscyameae</taxon>
        <taxon>Anisodus</taxon>
    </lineage>
</organism>
<dbReference type="GO" id="GO:0005886">
    <property type="term" value="C:plasma membrane"/>
    <property type="evidence" value="ECO:0007669"/>
    <property type="project" value="UniProtKB-SubCell"/>
</dbReference>
<dbReference type="SUPFAM" id="SSF52058">
    <property type="entry name" value="L domain-like"/>
    <property type="match status" value="1"/>
</dbReference>
<evidence type="ECO:0000256" key="2">
    <source>
        <dbReference type="ARBA" id="ARBA00004479"/>
    </source>
</evidence>
<reference evidence="12" key="1">
    <citation type="journal article" date="2023" name="Proc. Natl. Acad. Sci. U.S.A.">
        <title>Genomic and structural basis for evolution of tropane alkaloid biosynthesis.</title>
        <authorList>
            <person name="Wanga Y.-J."/>
            <person name="Taina T."/>
            <person name="Yua J.-Y."/>
            <person name="Lia J."/>
            <person name="Xua B."/>
            <person name="Chenc J."/>
            <person name="D'Auriad J.C."/>
            <person name="Huanga J.-P."/>
            <person name="Huanga S.-X."/>
        </authorList>
    </citation>
    <scope>NUCLEOTIDE SEQUENCE [LARGE SCALE GENOMIC DNA]</scope>
    <source>
        <strain evidence="12">cv. KIB-2019</strain>
    </source>
</reference>
<evidence type="ECO:0000256" key="3">
    <source>
        <dbReference type="ARBA" id="ARBA00022475"/>
    </source>
</evidence>
<proteinExistence type="predicted"/>
<dbReference type="AlphaFoldDB" id="A0A9Q1N3G6"/>
<dbReference type="EMBL" id="JAJAGQ010000001">
    <property type="protein sequence ID" value="KAJ8574271.1"/>
    <property type="molecule type" value="Genomic_DNA"/>
</dbReference>
<dbReference type="Gene3D" id="2.20.25.100">
    <property type="entry name" value="Zn-binding ribosomal proteins"/>
    <property type="match status" value="2"/>
</dbReference>
<evidence type="ECO:0000313" key="11">
    <source>
        <dbReference type="EMBL" id="KAJ8574271.1"/>
    </source>
</evidence>
<evidence type="ECO:0000313" key="12">
    <source>
        <dbReference type="Proteomes" id="UP001152561"/>
    </source>
</evidence>
<dbReference type="InterPro" id="IPR032675">
    <property type="entry name" value="LRR_dom_sf"/>
</dbReference>
<keyword evidence="9" id="KW-0472">Membrane</keyword>
<keyword evidence="4" id="KW-0433">Leucine-rich repeat</keyword>
<keyword evidence="10" id="KW-0325">Glycoprotein</keyword>
<comment type="subcellular location">
    <subcellularLocation>
        <location evidence="1">Cell membrane</location>
    </subcellularLocation>
    <subcellularLocation>
        <location evidence="2">Membrane</location>
        <topology evidence="2">Single-pass type I membrane protein</topology>
    </subcellularLocation>
</comment>